<gene>
    <name evidence="1" type="ORF">CC85DRAFT_137637</name>
</gene>
<reference evidence="1 2" key="1">
    <citation type="submission" date="2015-03" db="EMBL/GenBank/DDBJ databases">
        <title>Genomics and transcriptomics of the oil-accumulating basidiomycete yeast T. oleaginosus allow insights into substrate utilization and the diverse evolutionary trajectories of mating systems in fungi.</title>
        <authorList>
            <consortium name="DOE Joint Genome Institute"/>
            <person name="Kourist R."/>
            <person name="Kracht O."/>
            <person name="Bracharz F."/>
            <person name="Lipzen A."/>
            <person name="Nolan M."/>
            <person name="Ohm R."/>
            <person name="Grigoriev I."/>
            <person name="Sun S."/>
            <person name="Heitman J."/>
            <person name="Bruck T."/>
            <person name="Nowrousian M."/>
        </authorList>
    </citation>
    <scope>NUCLEOTIDE SEQUENCE [LARGE SCALE GENOMIC DNA]</scope>
    <source>
        <strain evidence="1 2">IBC0246</strain>
    </source>
</reference>
<evidence type="ECO:0000313" key="1">
    <source>
        <dbReference type="EMBL" id="KLT45567.1"/>
    </source>
</evidence>
<accession>A0A0J0XWX2</accession>
<dbReference type="EMBL" id="KQ087181">
    <property type="protein sequence ID" value="KLT45567.1"/>
    <property type="molecule type" value="Genomic_DNA"/>
</dbReference>
<name>A0A0J0XWX2_9TREE</name>
<proteinExistence type="predicted"/>
<evidence type="ECO:0000313" key="2">
    <source>
        <dbReference type="Proteomes" id="UP000053611"/>
    </source>
</evidence>
<dbReference type="Proteomes" id="UP000053611">
    <property type="component" value="Unassembled WGS sequence"/>
</dbReference>
<dbReference type="AlphaFoldDB" id="A0A0J0XWX2"/>
<organism evidence="1 2">
    <name type="scientific">Cutaneotrichosporon oleaginosum</name>
    <dbReference type="NCBI Taxonomy" id="879819"/>
    <lineage>
        <taxon>Eukaryota</taxon>
        <taxon>Fungi</taxon>
        <taxon>Dikarya</taxon>
        <taxon>Basidiomycota</taxon>
        <taxon>Agaricomycotina</taxon>
        <taxon>Tremellomycetes</taxon>
        <taxon>Trichosporonales</taxon>
        <taxon>Trichosporonaceae</taxon>
        <taxon>Cutaneotrichosporon</taxon>
    </lineage>
</organism>
<keyword evidence="2" id="KW-1185">Reference proteome</keyword>
<dbReference type="RefSeq" id="XP_018282058.1">
    <property type="nucleotide sequence ID" value="XM_018419494.1"/>
</dbReference>
<protein>
    <submittedName>
        <fullName evidence="1">Uncharacterized protein</fullName>
    </submittedName>
</protein>
<dbReference type="GeneID" id="28980097"/>
<sequence length="129" mass="14042">MEMVSPSPQNMTKPPPPRLPWRLSTMTRPANLVIRHSNSPYCACPWLGRQARPPGRGTPSPSTLPASYCGLTFVSTASMHLGLSLPFSPLLQLRLQVCVTAETRSAVSQAFCSSLSTHHISHHISRVGI</sequence>